<dbReference type="Proteomes" id="UP001500457">
    <property type="component" value="Unassembled WGS sequence"/>
</dbReference>
<keyword evidence="3" id="KW-1185">Reference proteome</keyword>
<proteinExistence type="predicted"/>
<organism evidence="2 3">
    <name type="scientific">Actinomycetospora straminea</name>
    <dbReference type="NCBI Taxonomy" id="663607"/>
    <lineage>
        <taxon>Bacteria</taxon>
        <taxon>Bacillati</taxon>
        <taxon>Actinomycetota</taxon>
        <taxon>Actinomycetes</taxon>
        <taxon>Pseudonocardiales</taxon>
        <taxon>Pseudonocardiaceae</taxon>
        <taxon>Actinomycetospora</taxon>
    </lineage>
</organism>
<protein>
    <submittedName>
        <fullName evidence="2">Uncharacterized protein</fullName>
    </submittedName>
</protein>
<dbReference type="EMBL" id="BAABHQ010000007">
    <property type="protein sequence ID" value="GAA4876904.1"/>
    <property type="molecule type" value="Genomic_DNA"/>
</dbReference>
<feature type="region of interest" description="Disordered" evidence="1">
    <location>
        <begin position="50"/>
        <end position="72"/>
    </location>
</feature>
<accession>A0ABP9ENG9</accession>
<gene>
    <name evidence="2" type="ORF">GCM10023203_29020</name>
</gene>
<sequence length="225" mass="23396">MPRWGASVTQPRDDRGRYTYKVGVGSVLAAGVIGIAAAVSVGAEGAGAGSTASTVLRGNAPSVSAPARAARGQQRSARIQRQLIRSGLRPSLQAEADSGSCAADARGQVREFLATHPCEAVYRGLVEVHRGPVAAVVAVAWIEMVELDDATELKALVDRPGTGNVDQLSPSEGTQVIELAEPAYASRQDGRLVTTVEVQPATAPVPRRVLEEIAEEAADGAIRPD</sequence>
<name>A0ABP9ENG9_9PSEU</name>
<comment type="caution">
    <text evidence="2">The sequence shown here is derived from an EMBL/GenBank/DDBJ whole genome shotgun (WGS) entry which is preliminary data.</text>
</comment>
<evidence type="ECO:0000313" key="2">
    <source>
        <dbReference type="EMBL" id="GAA4876904.1"/>
    </source>
</evidence>
<evidence type="ECO:0000256" key="1">
    <source>
        <dbReference type="SAM" id="MobiDB-lite"/>
    </source>
</evidence>
<evidence type="ECO:0000313" key="3">
    <source>
        <dbReference type="Proteomes" id="UP001500457"/>
    </source>
</evidence>
<reference evidence="3" key="1">
    <citation type="journal article" date="2019" name="Int. J. Syst. Evol. Microbiol.">
        <title>The Global Catalogue of Microorganisms (GCM) 10K type strain sequencing project: providing services to taxonomists for standard genome sequencing and annotation.</title>
        <authorList>
            <consortium name="The Broad Institute Genomics Platform"/>
            <consortium name="The Broad Institute Genome Sequencing Center for Infectious Disease"/>
            <person name="Wu L."/>
            <person name="Ma J."/>
        </authorList>
    </citation>
    <scope>NUCLEOTIDE SEQUENCE [LARGE SCALE GENOMIC DNA]</scope>
    <source>
        <strain evidence="3">JCM 17983</strain>
    </source>
</reference>